<dbReference type="EMBL" id="MRTP01000001">
    <property type="protein sequence ID" value="OMF58306.1"/>
    <property type="molecule type" value="Genomic_DNA"/>
</dbReference>
<reference evidence="8 9" key="1">
    <citation type="submission" date="2016-11" db="EMBL/GenBank/DDBJ databases">
        <title>Paenibacillus species isolates.</title>
        <authorList>
            <person name="Beno S.M."/>
        </authorList>
    </citation>
    <scope>NUCLEOTIDE SEQUENCE [LARGE SCALE GENOMIC DNA]</scope>
    <source>
        <strain evidence="8 9">FSL R5-0378</strain>
    </source>
</reference>
<dbReference type="AlphaFoldDB" id="A0A1R1F2W1"/>
<keyword evidence="5 6" id="KW-0067">ATP-binding</keyword>
<evidence type="ECO:0000256" key="6">
    <source>
        <dbReference type="PIRNR" id="PIRNR000535"/>
    </source>
</evidence>
<dbReference type="GO" id="GO:0005829">
    <property type="term" value="C:cytosol"/>
    <property type="evidence" value="ECO:0007669"/>
    <property type="project" value="TreeGrafter"/>
</dbReference>
<accession>A0A1R1F2W1</accession>
<protein>
    <recommendedName>
        <fullName evidence="6">Tagatose-6-phosphate kinase</fullName>
        <ecNumber evidence="6">2.7.1.144</ecNumber>
    </recommendedName>
</protein>
<evidence type="ECO:0000256" key="2">
    <source>
        <dbReference type="ARBA" id="ARBA00022679"/>
    </source>
</evidence>
<dbReference type="NCBIfam" id="TIGR03168">
    <property type="entry name" value="1-PFK"/>
    <property type="match status" value="1"/>
</dbReference>
<comment type="similarity">
    <text evidence="1">Belongs to the carbohydrate kinase pfkB family.</text>
</comment>
<proteinExistence type="inferred from homology"/>
<dbReference type="Gene3D" id="3.40.1190.20">
    <property type="match status" value="1"/>
</dbReference>
<evidence type="ECO:0000259" key="7">
    <source>
        <dbReference type="Pfam" id="PF00294"/>
    </source>
</evidence>
<dbReference type="PRINTS" id="PR00990">
    <property type="entry name" value="RIBOKINASE"/>
</dbReference>
<evidence type="ECO:0000256" key="3">
    <source>
        <dbReference type="ARBA" id="ARBA00022741"/>
    </source>
</evidence>
<keyword evidence="2 6" id="KW-0808">Transferase</keyword>
<keyword evidence="4 8" id="KW-0418">Kinase</keyword>
<dbReference type="GO" id="GO:0005988">
    <property type="term" value="P:lactose metabolic process"/>
    <property type="evidence" value="ECO:0007669"/>
    <property type="project" value="UniProtKB-KW"/>
</dbReference>
<dbReference type="UniPathway" id="UPA00704">
    <property type="reaction ID" value="UER00715"/>
</dbReference>
<dbReference type="EC" id="2.7.1.144" evidence="6"/>
<dbReference type="GO" id="GO:0008662">
    <property type="term" value="F:1-phosphofructokinase activity"/>
    <property type="evidence" value="ECO:0007669"/>
    <property type="project" value="InterPro"/>
</dbReference>
<dbReference type="STRING" id="297318.BK138_07145"/>
<dbReference type="InterPro" id="IPR022463">
    <property type="entry name" value="1-PFruKinase"/>
</dbReference>
<comment type="similarity">
    <text evidence="6">Belongs to the carbohydrate kinase PfkB family. LacC subfamily.</text>
</comment>
<dbReference type="Pfam" id="PF00294">
    <property type="entry name" value="PfkB"/>
    <property type="match status" value="1"/>
</dbReference>
<gene>
    <name evidence="8" type="ORF">BK138_07145</name>
</gene>
<comment type="catalytic activity">
    <reaction evidence="6">
        <text>D-tagatofuranose 6-phosphate + ATP = D-tagatofuranose 1,6-bisphosphate + ADP + H(+)</text>
        <dbReference type="Rhea" id="RHEA:12420"/>
        <dbReference type="ChEBI" id="CHEBI:15378"/>
        <dbReference type="ChEBI" id="CHEBI:30616"/>
        <dbReference type="ChEBI" id="CHEBI:58694"/>
        <dbReference type="ChEBI" id="CHEBI:58695"/>
        <dbReference type="ChEBI" id="CHEBI:456216"/>
        <dbReference type="EC" id="2.7.1.144"/>
    </reaction>
</comment>
<evidence type="ECO:0000256" key="4">
    <source>
        <dbReference type="ARBA" id="ARBA00022777"/>
    </source>
</evidence>
<comment type="caution">
    <text evidence="8">The sequence shown here is derived from an EMBL/GenBank/DDBJ whole genome shotgun (WGS) entry which is preliminary data.</text>
</comment>
<evidence type="ECO:0000256" key="1">
    <source>
        <dbReference type="ARBA" id="ARBA00005380"/>
    </source>
</evidence>
<keyword evidence="3 6" id="KW-0547">Nucleotide-binding</keyword>
<dbReference type="GO" id="GO:0005524">
    <property type="term" value="F:ATP binding"/>
    <property type="evidence" value="ECO:0007669"/>
    <property type="project" value="UniProtKB-KW"/>
</dbReference>
<dbReference type="GO" id="GO:0016052">
    <property type="term" value="P:carbohydrate catabolic process"/>
    <property type="evidence" value="ECO:0007669"/>
    <property type="project" value="UniProtKB-ARBA"/>
</dbReference>
<dbReference type="PANTHER" id="PTHR46566">
    <property type="entry name" value="1-PHOSPHOFRUCTOKINASE-RELATED"/>
    <property type="match status" value="1"/>
</dbReference>
<dbReference type="GO" id="GO:2001059">
    <property type="term" value="P:D-tagatose 6-phosphate catabolic process"/>
    <property type="evidence" value="ECO:0007669"/>
    <property type="project" value="UniProtKB-UniPathway"/>
</dbReference>
<feature type="domain" description="Carbohydrate kinase PfkB" evidence="7">
    <location>
        <begin position="6"/>
        <end position="291"/>
    </location>
</feature>
<dbReference type="SUPFAM" id="SSF53613">
    <property type="entry name" value="Ribokinase-like"/>
    <property type="match status" value="1"/>
</dbReference>
<dbReference type="Proteomes" id="UP000187172">
    <property type="component" value="Unassembled WGS sequence"/>
</dbReference>
<dbReference type="InterPro" id="IPR002139">
    <property type="entry name" value="Ribo/fructo_kinase"/>
</dbReference>
<dbReference type="FunFam" id="3.40.1190.20:FF:000001">
    <property type="entry name" value="Phosphofructokinase"/>
    <property type="match status" value="1"/>
</dbReference>
<organism evidence="8 9">
    <name type="scientific">Paenibacillus rhizosphaerae</name>
    <dbReference type="NCBI Taxonomy" id="297318"/>
    <lineage>
        <taxon>Bacteria</taxon>
        <taxon>Bacillati</taxon>
        <taxon>Bacillota</taxon>
        <taxon>Bacilli</taxon>
        <taxon>Bacillales</taxon>
        <taxon>Paenibacillaceae</taxon>
        <taxon>Paenibacillus</taxon>
    </lineage>
</organism>
<dbReference type="GO" id="GO:0009024">
    <property type="term" value="F:tagatose-6-phosphate kinase activity"/>
    <property type="evidence" value="ECO:0007669"/>
    <property type="project" value="UniProtKB-EC"/>
</dbReference>
<evidence type="ECO:0000313" key="8">
    <source>
        <dbReference type="EMBL" id="OMF58306.1"/>
    </source>
</evidence>
<evidence type="ECO:0000313" key="9">
    <source>
        <dbReference type="Proteomes" id="UP000187172"/>
    </source>
</evidence>
<dbReference type="RefSeq" id="WP_076167753.1">
    <property type="nucleotide sequence ID" value="NZ_MRTP01000001.1"/>
</dbReference>
<name>A0A1R1F2W1_9BACL</name>
<dbReference type="InterPro" id="IPR011611">
    <property type="entry name" value="PfkB_dom"/>
</dbReference>
<keyword evidence="9" id="KW-1185">Reference proteome</keyword>
<dbReference type="GO" id="GO:0044281">
    <property type="term" value="P:small molecule metabolic process"/>
    <property type="evidence" value="ECO:0007669"/>
    <property type="project" value="UniProtKB-ARBA"/>
</dbReference>
<keyword evidence="6" id="KW-0423">Lactose metabolism</keyword>
<dbReference type="InterPro" id="IPR029056">
    <property type="entry name" value="Ribokinase-like"/>
</dbReference>
<dbReference type="CDD" id="cd01164">
    <property type="entry name" value="FruK_PfkB_like"/>
    <property type="match status" value="1"/>
</dbReference>
<dbReference type="NCBIfam" id="TIGR03828">
    <property type="entry name" value="pfkB"/>
    <property type="match status" value="1"/>
</dbReference>
<comment type="pathway">
    <text evidence="6">Carbohydrate metabolism; D-tagatose 6-phosphate degradation; D-glyceraldehyde 3-phosphate and glycerone phosphate from D-tagatose 6-phosphate: step 1/2.</text>
</comment>
<dbReference type="PIRSF" id="PIRSF000535">
    <property type="entry name" value="1PFK/6PFK/LacC"/>
    <property type="match status" value="1"/>
</dbReference>
<dbReference type="PANTHER" id="PTHR46566:SF5">
    <property type="entry name" value="1-PHOSPHOFRUCTOKINASE"/>
    <property type="match status" value="1"/>
</dbReference>
<evidence type="ECO:0000256" key="5">
    <source>
        <dbReference type="ARBA" id="ARBA00022840"/>
    </source>
</evidence>
<sequence length="310" mass="32531">MITTVTMNAAIDKTYYLPAFPHGKVSRVRQYLAAPGGKGINVAKVAAQLGAEVTASGIVGGMNGEIIKKQLDDMSIAHQFVAVEGESRLCLNIIDEETGSSTELLEPGPVVDNRALDAMVQTMSALARTSKVVCISGSLPAGAPADYYIRLVGAAKKEGAYVILDASGDALRFGLQANPDMIKPNEEEVAALLGTGIRDEQELLRAMEDLLREYRMERVCVSLGGAGSLTVTSQGRYRAVTPPIQVVNTVGCGDSFVAGMAVSLLKQLPAEEGIAMAAAAGTANALSAMAGSVDPDTFRRLLGQVEISRM</sequence>
<dbReference type="InterPro" id="IPR017583">
    <property type="entry name" value="Tagatose/fructose_Pkinase"/>
</dbReference>